<sequence>MSKVQVNDAEAPTKRRIAVLGAGRMGSALVLALLARGFAVTVWNRTASKCAPLAAKGARVAGSVEDAVSGSDVIIGNVSDYPTSLELVQPPAVTKALRERLFVQLATGTPRQAKEMAGWAREHQIHYLDGAIMATPEFIGTEGGHILYSGPKELFEANQPVFAALGGHVYVGANVGHASTLDASLLIVLWGSLFGALQGAALSEAEDYPVDEFASSLEATMPVLTSAVLSTLKRIDKRRFEADESTFSSVETCYASARLIHQMNEEHGLHRGLTEALDKIFRHVTDAGHAQSDVAALYLAIAAARGANPANPANP</sequence>
<evidence type="ECO:0000313" key="5">
    <source>
        <dbReference type="Proteomes" id="UP001370348"/>
    </source>
</evidence>
<dbReference type="InterPro" id="IPR036291">
    <property type="entry name" value="NAD(P)-bd_dom_sf"/>
</dbReference>
<dbReference type="InterPro" id="IPR048666">
    <property type="entry name" value="RedAm-like_C"/>
</dbReference>
<dbReference type="EMBL" id="CP089984">
    <property type="protein sequence ID" value="WXB14553.1"/>
    <property type="molecule type" value="Genomic_DNA"/>
</dbReference>
<dbReference type="Gene3D" id="1.10.1040.10">
    <property type="entry name" value="N-(1-d-carboxylethyl)-l-norvaline Dehydrogenase, domain 2"/>
    <property type="match status" value="1"/>
</dbReference>
<dbReference type="PANTHER" id="PTHR43580">
    <property type="entry name" value="OXIDOREDUCTASE GLYR1-RELATED"/>
    <property type="match status" value="1"/>
</dbReference>
<reference evidence="4 5" key="1">
    <citation type="submission" date="2021-12" db="EMBL/GenBank/DDBJ databases">
        <title>Discovery of the Pendulisporaceae a myxobacterial family with distinct sporulation behavior and unique specialized metabolism.</title>
        <authorList>
            <person name="Garcia R."/>
            <person name="Popoff A."/>
            <person name="Bader C.D."/>
            <person name="Loehr J."/>
            <person name="Walesch S."/>
            <person name="Walt C."/>
            <person name="Boldt J."/>
            <person name="Bunk B."/>
            <person name="Haeckl F.J.F.P.J."/>
            <person name="Gunesch A.P."/>
            <person name="Birkelbach J."/>
            <person name="Nuebel U."/>
            <person name="Pietschmann T."/>
            <person name="Bach T."/>
            <person name="Mueller R."/>
        </authorList>
    </citation>
    <scope>NUCLEOTIDE SEQUENCE [LARGE SCALE GENOMIC DNA]</scope>
    <source>
        <strain evidence="4 5">MSr11954</strain>
    </source>
</reference>
<evidence type="ECO:0000313" key="4">
    <source>
        <dbReference type="EMBL" id="WXB14553.1"/>
    </source>
</evidence>
<dbReference type="Pfam" id="PF03446">
    <property type="entry name" value="NAD_binding_2"/>
    <property type="match status" value="1"/>
</dbReference>
<evidence type="ECO:0000256" key="1">
    <source>
        <dbReference type="ARBA" id="ARBA00023002"/>
    </source>
</evidence>
<proteinExistence type="predicted"/>
<dbReference type="Proteomes" id="UP001370348">
    <property type="component" value="Chromosome"/>
</dbReference>
<dbReference type="Pfam" id="PF21761">
    <property type="entry name" value="RedAm-like_C"/>
    <property type="match status" value="1"/>
</dbReference>
<dbReference type="Gene3D" id="3.40.50.720">
    <property type="entry name" value="NAD(P)-binding Rossmann-like Domain"/>
    <property type="match status" value="1"/>
</dbReference>
<name>A0ABZ2LUJ4_9BACT</name>
<dbReference type="SUPFAM" id="SSF51735">
    <property type="entry name" value="NAD(P)-binding Rossmann-fold domains"/>
    <property type="match status" value="1"/>
</dbReference>
<evidence type="ECO:0000259" key="3">
    <source>
        <dbReference type="Pfam" id="PF21761"/>
    </source>
</evidence>
<dbReference type="InterPro" id="IPR051265">
    <property type="entry name" value="HIBADH-related_NP60_sf"/>
</dbReference>
<feature type="domain" description="NADPH-dependent reductive aminase-like C-terminal" evidence="3">
    <location>
        <begin position="175"/>
        <end position="300"/>
    </location>
</feature>
<dbReference type="InterPro" id="IPR013328">
    <property type="entry name" value="6PGD_dom2"/>
</dbReference>
<evidence type="ECO:0000259" key="2">
    <source>
        <dbReference type="Pfam" id="PF03446"/>
    </source>
</evidence>
<keyword evidence="1" id="KW-0560">Oxidoreductase</keyword>
<dbReference type="PANTHER" id="PTHR43580:SF2">
    <property type="entry name" value="CYTOKINE-LIKE NUCLEAR FACTOR N-PAC"/>
    <property type="match status" value="1"/>
</dbReference>
<dbReference type="RefSeq" id="WP_394824175.1">
    <property type="nucleotide sequence ID" value="NZ_CP089984.1"/>
</dbReference>
<gene>
    <name evidence="4" type="ORF">LZC94_42855</name>
</gene>
<keyword evidence="5" id="KW-1185">Reference proteome</keyword>
<feature type="domain" description="6-phosphogluconate dehydrogenase NADP-binding" evidence="2">
    <location>
        <begin position="16"/>
        <end position="171"/>
    </location>
</feature>
<dbReference type="InterPro" id="IPR015815">
    <property type="entry name" value="HIBADH-related"/>
</dbReference>
<protein>
    <submittedName>
        <fullName evidence="4">NAD(P)-binding domain-containing protein</fullName>
    </submittedName>
</protein>
<dbReference type="InterPro" id="IPR006115">
    <property type="entry name" value="6PGDH_NADP-bd"/>
</dbReference>
<organism evidence="4 5">
    <name type="scientific">Pendulispora albinea</name>
    <dbReference type="NCBI Taxonomy" id="2741071"/>
    <lineage>
        <taxon>Bacteria</taxon>
        <taxon>Pseudomonadati</taxon>
        <taxon>Myxococcota</taxon>
        <taxon>Myxococcia</taxon>
        <taxon>Myxococcales</taxon>
        <taxon>Sorangiineae</taxon>
        <taxon>Pendulisporaceae</taxon>
        <taxon>Pendulispora</taxon>
    </lineage>
</organism>
<dbReference type="PIRSF" id="PIRSF000103">
    <property type="entry name" value="HIBADH"/>
    <property type="match status" value="1"/>
</dbReference>
<accession>A0ABZ2LUJ4</accession>